<dbReference type="Gene3D" id="2.40.50.180">
    <property type="entry name" value="CheA-289, Domain 4"/>
    <property type="match status" value="1"/>
</dbReference>
<accession>A0ABM8YNM0</accession>
<protein>
    <submittedName>
        <fullName evidence="2">Chemotaxis protein CheW</fullName>
    </submittedName>
</protein>
<gene>
    <name evidence="2" type="primary">cheW_2</name>
    <name evidence="2" type="ORF">BACCIP111883_02268</name>
</gene>
<dbReference type="Pfam" id="PF01584">
    <property type="entry name" value="CheW"/>
    <property type="match status" value="1"/>
</dbReference>
<comment type="caution">
    <text evidence="2">The sequence shown here is derived from an EMBL/GenBank/DDBJ whole genome shotgun (WGS) entry which is preliminary data.</text>
</comment>
<feature type="domain" description="CheW-like" evidence="1">
    <location>
        <begin position="3"/>
        <end position="142"/>
    </location>
</feature>
<evidence type="ECO:0000313" key="3">
    <source>
        <dbReference type="Proteomes" id="UP000789833"/>
    </source>
</evidence>
<keyword evidence="3" id="KW-1185">Reference proteome</keyword>
<dbReference type="PANTHER" id="PTHR22617">
    <property type="entry name" value="CHEMOTAXIS SENSOR HISTIDINE KINASE-RELATED"/>
    <property type="match status" value="1"/>
</dbReference>
<name>A0ABM8YNM0_9BACI</name>
<dbReference type="PANTHER" id="PTHR22617:SF23">
    <property type="entry name" value="CHEMOTAXIS PROTEIN CHEW"/>
    <property type="match status" value="1"/>
</dbReference>
<dbReference type="EMBL" id="CAKJTJ010000011">
    <property type="protein sequence ID" value="CAG9621495.1"/>
    <property type="molecule type" value="Genomic_DNA"/>
</dbReference>
<dbReference type="Gene3D" id="2.30.30.40">
    <property type="entry name" value="SH3 Domains"/>
    <property type="match status" value="1"/>
</dbReference>
<dbReference type="InterPro" id="IPR036061">
    <property type="entry name" value="CheW-like_dom_sf"/>
</dbReference>
<dbReference type="InterPro" id="IPR039315">
    <property type="entry name" value="CheW"/>
</dbReference>
<organism evidence="2 3">
    <name type="scientific">Sutcliffiella rhizosphaerae</name>
    <dbReference type="NCBI Taxonomy" id="2880967"/>
    <lineage>
        <taxon>Bacteria</taxon>
        <taxon>Bacillati</taxon>
        <taxon>Bacillota</taxon>
        <taxon>Bacilli</taxon>
        <taxon>Bacillales</taxon>
        <taxon>Bacillaceae</taxon>
        <taxon>Sutcliffiella</taxon>
    </lineage>
</organism>
<dbReference type="RefSeq" id="WP_230501386.1">
    <property type="nucleotide sequence ID" value="NZ_CAKJTJ010000011.1"/>
</dbReference>
<sequence>MESQKLVIFETNNEEYGIPVEFVISIEKLGTITALPEMPIFLKGIMKVRDQLIPVLDTKELLFSHSLEVSDKSRLILIETPEVTIGLLVEDAKEILETDQNNIKELNLMTLQTSAYIKAMVNLENRLIAMLDPRSLLLSLKELEQIKEAVENQQVLN</sequence>
<dbReference type="InterPro" id="IPR002545">
    <property type="entry name" value="CheW-lke_dom"/>
</dbReference>
<dbReference type="Proteomes" id="UP000789833">
    <property type="component" value="Unassembled WGS sequence"/>
</dbReference>
<evidence type="ECO:0000259" key="1">
    <source>
        <dbReference type="PROSITE" id="PS50851"/>
    </source>
</evidence>
<dbReference type="PROSITE" id="PS50851">
    <property type="entry name" value="CHEW"/>
    <property type="match status" value="1"/>
</dbReference>
<reference evidence="2 3" key="1">
    <citation type="submission" date="2021-10" db="EMBL/GenBank/DDBJ databases">
        <authorList>
            <person name="Criscuolo A."/>
        </authorList>
    </citation>
    <scope>NUCLEOTIDE SEQUENCE [LARGE SCALE GENOMIC DNA]</scope>
    <source>
        <strain evidence="3">CIP 111883</strain>
    </source>
</reference>
<proteinExistence type="predicted"/>
<dbReference type="SMART" id="SM00260">
    <property type="entry name" value="CheW"/>
    <property type="match status" value="1"/>
</dbReference>
<dbReference type="SUPFAM" id="SSF50341">
    <property type="entry name" value="CheW-like"/>
    <property type="match status" value="1"/>
</dbReference>
<evidence type="ECO:0000313" key="2">
    <source>
        <dbReference type="EMBL" id="CAG9621495.1"/>
    </source>
</evidence>